<evidence type="ECO:0000313" key="16">
    <source>
        <dbReference type="WBParaSite" id="Gr19_v10_g11813.t1"/>
    </source>
</evidence>
<dbReference type="InterPro" id="IPR036734">
    <property type="entry name" value="Neur_chan_lig-bd_sf"/>
</dbReference>
<dbReference type="PROSITE" id="PS00236">
    <property type="entry name" value="NEUROTR_ION_CHANNEL"/>
    <property type="match status" value="1"/>
</dbReference>
<organism evidence="15 16">
    <name type="scientific">Globodera rostochiensis</name>
    <name type="common">Golden nematode worm</name>
    <name type="synonym">Heterodera rostochiensis</name>
    <dbReference type="NCBI Taxonomy" id="31243"/>
    <lineage>
        <taxon>Eukaryota</taxon>
        <taxon>Metazoa</taxon>
        <taxon>Ecdysozoa</taxon>
        <taxon>Nematoda</taxon>
        <taxon>Chromadorea</taxon>
        <taxon>Rhabditida</taxon>
        <taxon>Tylenchina</taxon>
        <taxon>Tylenchomorpha</taxon>
        <taxon>Tylenchoidea</taxon>
        <taxon>Heteroderidae</taxon>
        <taxon>Heteroderinae</taxon>
        <taxon>Globodera</taxon>
    </lineage>
</organism>
<reference evidence="16" key="1">
    <citation type="submission" date="2022-11" db="UniProtKB">
        <authorList>
            <consortium name="WormBaseParasite"/>
        </authorList>
    </citation>
    <scope>IDENTIFICATION</scope>
</reference>
<evidence type="ECO:0000256" key="5">
    <source>
        <dbReference type="ARBA" id="ARBA00022692"/>
    </source>
</evidence>
<evidence type="ECO:0000313" key="15">
    <source>
        <dbReference type="Proteomes" id="UP000887572"/>
    </source>
</evidence>
<dbReference type="InterPro" id="IPR006029">
    <property type="entry name" value="Neurotrans-gated_channel_TM"/>
</dbReference>
<keyword evidence="8 11" id="KW-0406">Ion transport</keyword>
<keyword evidence="4" id="KW-1003">Cell membrane</keyword>
<dbReference type="AlphaFoldDB" id="A0A914GXZ1"/>
<feature type="transmembrane region" description="Helical" evidence="11">
    <location>
        <begin position="440"/>
        <end position="463"/>
    </location>
</feature>
<evidence type="ECO:0000256" key="10">
    <source>
        <dbReference type="ARBA" id="ARBA00023303"/>
    </source>
</evidence>
<feature type="transmembrane region" description="Helical" evidence="11">
    <location>
        <begin position="379"/>
        <end position="399"/>
    </location>
</feature>
<dbReference type="CDD" id="cd19049">
    <property type="entry name" value="LGIC_TM_anion"/>
    <property type="match status" value="1"/>
</dbReference>
<evidence type="ECO:0000256" key="12">
    <source>
        <dbReference type="SAM" id="MobiDB-lite"/>
    </source>
</evidence>
<dbReference type="Gene3D" id="2.70.170.10">
    <property type="entry name" value="Neurotransmitter-gated ion-channel ligand-binding domain"/>
    <property type="match status" value="1"/>
</dbReference>
<dbReference type="Proteomes" id="UP000887572">
    <property type="component" value="Unplaced"/>
</dbReference>
<dbReference type="InterPro" id="IPR006202">
    <property type="entry name" value="Neur_chan_lig-bd"/>
</dbReference>
<dbReference type="InterPro" id="IPR006201">
    <property type="entry name" value="Neur_channel"/>
</dbReference>
<feature type="domain" description="Neurotransmitter-gated ion-channel ligand-binding" evidence="13">
    <location>
        <begin position="175"/>
        <end position="376"/>
    </location>
</feature>
<accession>A0A914GXZ1</accession>
<dbReference type="GO" id="GO:0004888">
    <property type="term" value="F:transmembrane signaling receptor activity"/>
    <property type="evidence" value="ECO:0007669"/>
    <property type="project" value="InterPro"/>
</dbReference>
<evidence type="ECO:0000259" key="14">
    <source>
        <dbReference type="Pfam" id="PF02932"/>
    </source>
</evidence>
<dbReference type="WBParaSite" id="Gr19_v10_g11813.t1">
    <property type="protein sequence ID" value="Gr19_v10_g11813.t1"/>
    <property type="gene ID" value="Gr19_v10_g11813"/>
</dbReference>
<keyword evidence="9 11" id="KW-0472">Membrane</keyword>
<dbReference type="Pfam" id="PF02932">
    <property type="entry name" value="Neur_chan_memb"/>
    <property type="match status" value="1"/>
</dbReference>
<evidence type="ECO:0000256" key="9">
    <source>
        <dbReference type="ARBA" id="ARBA00023136"/>
    </source>
</evidence>
<keyword evidence="7 11" id="KW-1133">Transmembrane helix</keyword>
<keyword evidence="6" id="KW-0732">Signal</keyword>
<dbReference type="SUPFAM" id="SSF63712">
    <property type="entry name" value="Nicotinic receptor ligand binding domain-like"/>
    <property type="match status" value="1"/>
</dbReference>
<keyword evidence="15" id="KW-1185">Reference proteome</keyword>
<feature type="compositionally biased region" description="Low complexity" evidence="12">
    <location>
        <begin position="632"/>
        <end position="641"/>
    </location>
</feature>
<dbReference type="PRINTS" id="PR00252">
    <property type="entry name" value="NRIONCHANNEL"/>
</dbReference>
<evidence type="ECO:0000256" key="1">
    <source>
        <dbReference type="ARBA" id="ARBA00004141"/>
    </source>
</evidence>
<dbReference type="InterPro" id="IPR036719">
    <property type="entry name" value="Neuro-gated_channel_TM_sf"/>
</dbReference>
<evidence type="ECO:0000256" key="3">
    <source>
        <dbReference type="ARBA" id="ARBA00022448"/>
    </source>
</evidence>
<feature type="region of interest" description="Disordered" evidence="12">
    <location>
        <begin position="143"/>
        <end position="165"/>
    </location>
</feature>
<dbReference type="GO" id="GO:0005886">
    <property type="term" value="C:plasma membrane"/>
    <property type="evidence" value="ECO:0007669"/>
    <property type="project" value="UniProtKB-SubCell"/>
</dbReference>
<keyword evidence="10 11" id="KW-0407">Ion channel</keyword>
<protein>
    <submittedName>
        <fullName evidence="16">Uncharacterized protein</fullName>
    </submittedName>
</protein>
<evidence type="ECO:0000256" key="7">
    <source>
        <dbReference type="ARBA" id="ARBA00022989"/>
    </source>
</evidence>
<dbReference type="CDD" id="cd18990">
    <property type="entry name" value="LGIC_ECD_GABAAR"/>
    <property type="match status" value="1"/>
</dbReference>
<evidence type="ECO:0000256" key="2">
    <source>
        <dbReference type="ARBA" id="ARBA00004236"/>
    </source>
</evidence>
<name>A0A914GXZ1_GLORO</name>
<proteinExistence type="inferred from homology"/>
<dbReference type="Gene3D" id="1.20.58.390">
    <property type="entry name" value="Neurotransmitter-gated ion-channel transmembrane domain"/>
    <property type="match status" value="1"/>
</dbReference>
<evidence type="ECO:0000256" key="6">
    <source>
        <dbReference type="ARBA" id="ARBA00022729"/>
    </source>
</evidence>
<dbReference type="InterPro" id="IPR006028">
    <property type="entry name" value="GABAA/Glycine_rcpt"/>
</dbReference>
<comment type="similarity">
    <text evidence="11">Belongs to the ligand-gated ion channel (TC 1.A.9) family.</text>
</comment>
<dbReference type="InterPro" id="IPR038050">
    <property type="entry name" value="Neuro_actylchol_rec"/>
</dbReference>
<sequence length="653" mass="73040">MPPVGVRGPYAKNGVKLPREQLGERRAARHVVHTNKLTIDIIFGTAIRDSSATTTATGNDDKKSKIGHSPWMAQPGLCWRRRLLLVVTSLLLLIASACPSPEGRKAFFRRNSRQLRRLSRLYDWEVDERGAFRPVIPSSQQNRFSRSAVESNAPAAVPAEGQQQQQPYCANDSYILNRILDGYNRHKIPGGRVKVMVEVWVQEITTISDITSDFQLDIYISEMWNDQALDYSYLEPCKYNLSLNSILLEKLWTPNSCFINSKTADIHRSPFPNIFLLIYANGSVWTNYRLKLQGPCEMDLTRFPFDNVTCSLTFESFNYNTDEVEMDWTSVGVEKMREQIELADYLLIDIVPERNTVPYPAGYWHELTMRFRFSRRAGWYILQAYLPTYLTIFISWISFVLGTQAIPARTMLGVNSLLAMTFQFGNIIRNLPKVSYVKAIDIWLLSCMTFVFFSLLELAWVGYLSRKEADSREAAKAAQDAAAAVVERVTVPPPRYGSVDAGSAEGRHNMQLFRRRAGVVPLTNDTDESATLLDHPQRGGRMKQPPNNDYGYVPPGLLNGSARGGVAAVQMDNNVTSPPPFVKKVPSLADFGFDTFAITSPAAATADEDEQFEPPQGAATAPCGGWFGTGGTSTPLSSGRGRSQREQLALRIG</sequence>
<dbReference type="Pfam" id="PF02931">
    <property type="entry name" value="Neur_chan_LBD"/>
    <property type="match status" value="1"/>
</dbReference>
<feature type="domain" description="Neurotransmitter-gated ion-channel transmembrane" evidence="14">
    <location>
        <begin position="385"/>
        <end position="490"/>
    </location>
</feature>
<evidence type="ECO:0000256" key="11">
    <source>
        <dbReference type="RuleBase" id="RU000687"/>
    </source>
</evidence>
<comment type="subcellular location">
    <subcellularLocation>
        <location evidence="2">Cell membrane</location>
    </subcellularLocation>
    <subcellularLocation>
        <location evidence="1">Membrane</location>
        <topology evidence="1">Multi-pass membrane protein</topology>
    </subcellularLocation>
</comment>
<dbReference type="PANTHER" id="PTHR18945">
    <property type="entry name" value="NEUROTRANSMITTER GATED ION CHANNEL"/>
    <property type="match status" value="1"/>
</dbReference>
<evidence type="ECO:0000259" key="13">
    <source>
        <dbReference type="Pfam" id="PF02931"/>
    </source>
</evidence>
<dbReference type="PRINTS" id="PR00253">
    <property type="entry name" value="GABAARECEPTR"/>
</dbReference>
<evidence type="ECO:0000256" key="4">
    <source>
        <dbReference type="ARBA" id="ARBA00022475"/>
    </source>
</evidence>
<feature type="region of interest" description="Disordered" evidence="12">
    <location>
        <begin position="604"/>
        <end position="653"/>
    </location>
</feature>
<keyword evidence="3 11" id="KW-0813">Transport</keyword>
<dbReference type="SUPFAM" id="SSF90112">
    <property type="entry name" value="Neurotransmitter-gated ion-channel transmembrane pore"/>
    <property type="match status" value="1"/>
</dbReference>
<dbReference type="InterPro" id="IPR018000">
    <property type="entry name" value="Neurotransmitter_ion_chnl_CS"/>
</dbReference>
<comment type="caution">
    <text evidence="11">Lacks conserved residue(s) required for the propagation of feature annotation.</text>
</comment>
<keyword evidence="5 11" id="KW-0812">Transmembrane</keyword>
<dbReference type="GO" id="GO:0005230">
    <property type="term" value="F:extracellular ligand-gated monoatomic ion channel activity"/>
    <property type="evidence" value="ECO:0007669"/>
    <property type="project" value="InterPro"/>
</dbReference>
<evidence type="ECO:0000256" key="8">
    <source>
        <dbReference type="ARBA" id="ARBA00023065"/>
    </source>
</evidence>